<accession>A0A2T4SBK9</accession>
<gene>
    <name evidence="4" type="ORF">BUZ61_05625</name>
    <name evidence="3" type="ORF">J3T88_07345</name>
</gene>
<dbReference type="InterPro" id="IPR043797">
    <property type="entry name" value="MupG_N"/>
</dbReference>
<dbReference type="InterPro" id="IPR043894">
    <property type="entry name" value="MupG_C"/>
</dbReference>
<dbReference type="EMBL" id="PZHR01000021">
    <property type="protein sequence ID" value="PTK59476.1"/>
    <property type="molecule type" value="Genomic_DNA"/>
</dbReference>
<sequence length="351" mass="40437">MHGFSIYLGQPIDKSYITRMISLGYTTVFTSVQIPEEEDKTKYRYLGELLDYLSNNHLTYMIDINPSLLDHSFYEFLQAYQHAQFIIRIDHSTSIEVINDIINHGFQCCLNASILSESMLRQLYEQLDDFSYLCYCHNYYPRPDTGLDDQFVNKQNILILKYNPNATIFGFIAGTTARGPLFKGLPTIESTRDKHPVESAQLLLNNATTQILIGDSKLDETMAQQLISILCHRHFTFTLNLSDLQATSILQQQHTVRPDAPNLVVRSQEARHYCTFDIKPNQTIHRRTGSVTLDNKLNHRYQGELQIIRTDLPAHQHVNVVGEIIASEHALIHCMQPNDTFNFILKTREQN</sequence>
<evidence type="ECO:0000259" key="1">
    <source>
        <dbReference type="Pfam" id="PF05913"/>
    </source>
</evidence>
<dbReference type="PANTHER" id="PTHR38435">
    <property type="match status" value="1"/>
</dbReference>
<dbReference type="Gene3D" id="3.20.20.70">
    <property type="entry name" value="Aldolase class I"/>
    <property type="match status" value="1"/>
</dbReference>
<dbReference type="InterPro" id="IPR029000">
    <property type="entry name" value="Cyclophilin-like_dom_sf"/>
</dbReference>
<dbReference type="Pfam" id="PF19200">
    <property type="entry name" value="MupG_N"/>
    <property type="match status" value="1"/>
</dbReference>
<dbReference type="PANTHER" id="PTHR38435:SF2">
    <property type="entry name" value="DUF871 DOMAIN-CONTAINING PROTEIN"/>
    <property type="match status" value="1"/>
</dbReference>
<dbReference type="InterPro" id="IPR008589">
    <property type="entry name" value="MupG"/>
</dbReference>
<feature type="domain" description="6-phospho-N-acetylmuramidase C-terminal" evidence="1">
    <location>
        <begin position="240"/>
        <end position="343"/>
    </location>
</feature>
<comment type="caution">
    <text evidence="4">The sequence shown here is derived from an EMBL/GenBank/DDBJ whole genome shotgun (WGS) entry which is preliminary data.</text>
</comment>
<evidence type="ECO:0000313" key="4">
    <source>
        <dbReference type="EMBL" id="PTK59476.1"/>
    </source>
</evidence>
<dbReference type="Pfam" id="PF05913">
    <property type="entry name" value="MupG_C"/>
    <property type="match status" value="1"/>
</dbReference>
<dbReference type="InterPro" id="IPR013785">
    <property type="entry name" value="Aldolase_TIM"/>
</dbReference>
<dbReference type="Proteomes" id="UP000240400">
    <property type="component" value="Unassembled WGS sequence"/>
</dbReference>
<dbReference type="OrthoDB" id="5809921at2"/>
<reference evidence="4 5" key="1">
    <citation type="journal article" date="2016" name="Front. Microbiol.">
        <title>Comprehensive Phylogenetic Analysis of Bovine Non-aureus Staphylococci Species Based on Whole-Genome Sequencing.</title>
        <authorList>
            <person name="Naushad S."/>
            <person name="Barkema H.W."/>
            <person name="Luby C."/>
            <person name="Condas L.A."/>
            <person name="Nobrega D.B."/>
            <person name="Carson D.A."/>
            <person name="De Buck J."/>
        </authorList>
    </citation>
    <scope>NUCLEOTIDE SEQUENCE [LARGE SCALE GENOMIC DNA]</scope>
    <source>
        <strain evidence="4 5">SNUC 4337</strain>
    </source>
</reference>
<dbReference type="Gene3D" id="2.40.100.10">
    <property type="entry name" value="Cyclophilin-like"/>
    <property type="match status" value="1"/>
</dbReference>
<evidence type="ECO:0000313" key="6">
    <source>
        <dbReference type="Proteomes" id="UP000664081"/>
    </source>
</evidence>
<evidence type="ECO:0000313" key="3">
    <source>
        <dbReference type="EMBL" id="MBO1227142.1"/>
    </source>
</evidence>
<evidence type="ECO:0000313" key="5">
    <source>
        <dbReference type="Proteomes" id="UP000240400"/>
    </source>
</evidence>
<protein>
    <submittedName>
        <fullName evidence="4">DUF871 domain-containing protein</fullName>
    </submittedName>
    <submittedName>
        <fullName evidence="3">DUF871 family protein</fullName>
    </submittedName>
</protein>
<reference evidence="3 6" key="3">
    <citation type="submission" date="2021-03" db="EMBL/GenBank/DDBJ databases">
        <title>Staphylococci and Mammaliicocci in bats.</title>
        <authorList>
            <person name="Fountain K."/>
        </authorList>
    </citation>
    <scope>NUCLEOTIDE SEQUENCE [LARGE SCALE GENOMIC DNA]</scope>
    <source>
        <strain evidence="3 6">18_1_E_SW</strain>
    </source>
</reference>
<keyword evidence="6" id="KW-1185">Reference proteome</keyword>
<dbReference type="Proteomes" id="UP000664081">
    <property type="component" value="Unassembled WGS sequence"/>
</dbReference>
<dbReference type="SUPFAM" id="SSF51445">
    <property type="entry name" value="(Trans)glycosidases"/>
    <property type="match status" value="1"/>
</dbReference>
<dbReference type="AlphaFoldDB" id="A0A2T4SBK9"/>
<evidence type="ECO:0000259" key="2">
    <source>
        <dbReference type="Pfam" id="PF19200"/>
    </source>
</evidence>
<feature type="domain" description="6-phospho-N-acetylmuramidase N-terminal" evidence="2">
    <location>
        <begin position="3"/>
        <end position="226"/>
    </location>
</feature>
<proteinExistence type="predicted"/>
<dbReference type="InterPro" id="IPR017853">
    <property type="entry name" value="GH"/>
</dbReference>
<reference evidence="4" key="2">
    <citation type="submission" date="2018-03" db="EMBL/GenBank/DDBJ databases">
        <authorList>
            <person name="Keele B.F."/>
        </authorList>
    </citation>
    <scope>NUCLEOTIDE SEQUENCE</scope>
    <source>
        <strain evidence="4">SNUC 4337</strain>
    </source>
</reference>
<name>A0A2T4SBK9_9STAP</name>
<dbReference type="RefSeq" id="WP_107644138.1">
    <property type="nucleotide sequence ID" value="NZ_CP149856.1"/>
</dbReference>
<dbReference type="SUPFAM" id="SSF50891">
    <property type="entry name" value="Cyclophilin-like"/>
    <property type="match status" value="1"/>
</dbReference>
<dbReference type="EMBL" id="JAFNLT010000005">
    <property type="protein sequence ID" value="MBO1227142.1"/>
    <property type="molecule type" value="Genomic_DNA"/>
</dbReference>
<organism evidence="4 5">
    <name type="scientific">Staphylococcus nepalensis</name>
    <dbReference type="NCBI Taxonomy" id="214473"/>
    <lineage>
        <taxon>Bacteria</taxon>
        <taxon>Bacillati</taxon>
        <taxon>Bacillota</taxon>
        <taxon>Bacilli</taxon>
        <taxon>Bacillales</taxon>
        <taxon>Staphylococcaceae</taxon>
        <taxon>Staphylococcus</taxon>
    </lineage>
</organism>